<evidence type="ECO:0000313" key="2">
    <source>
        <dbReference type="Proteomes" id="UP001281614"/>
    </source>
</evidence>
<name>A0AAD9XZH7_COLKA</name>
<accession>A0AAD9XZH7</accession>
<gene>
    <name evidence="1" type="ORF">CKAH01_09054</name>
</gene>
<evidence type="ECO:0000313" key="1">
    <source>
        <dbReference type="EMBL" id="KAK2731406.1"/>
    </source>
</evidence>
<sequence length="44" mass="4929">MDEYLSLIQFLKVGFNQNKNGQTDAQNEKSVIQLPVQKTGRCSG</sequence>
<protein>
    <submittedName>
        <fullName evidence="1">Uncharacterized protein</fullName>
    </submittedName>
</protein>
<keyword evidence="2" id="KW-1185">Reference proteome</keyword>
<dbReference type="Proteomes" id="UP001281614">
    <property type="component" value="Unassembled WGS sequence"/>
</dbReference>
<comment type="caution">
    <text evidence="1">The sequence shown here is derived from an EMBL/GenBank/DDBJ whole genome shotgun (WGS) entry which is preliminary data.</text>
</comment>
<reference evidence="1" key="1">
    <citation type="submission" date="2023-02" db="EMBL/GenBank/DDBJ databases">
        <title>Colletotrichum kahawae CIFC_Que2 genome sequencing and assembly.</title>
        <authorList>
            <person name="Baroncelli R."/>
        </authorList>
    </citation>
    <scope>NUCLEOTIDE SEQUENCE</scope>
    <source>
        <strain evidence="1">CIFC_Que2</strain>
    </source>
</reference>
<dbReference type="EMBL" id="VYYT01000588">
    <property type="protein sequence ID" value="KAK2731406.1"/>
    <property type="molecule type" value="Genomic_DNA"/>
</dbReference>
<organism evidence="1 2">
    <name type="scientific">Colletotrichum kahawae</name>
    <name type="common">Coffee berry disease fungus</name>
    <dbReference type="NCBI Taxonomy" id="34407"/>
    <lineage>
        <taxon>Eukaryota</taxon>
        <taxon>Fungi</taxon>
        <taxon>Dikarya</taxon>
        <taxon>Ascomycota</taxon>
        <taxon>Pezizomycotina</taxon>
        <taxon>Sordariomycetes</taxon>
        <taxon>Hypocreomycetidae</taxon>
        <taxon>Glomerellales</taxon>
        <taxon>Glomerellaceae</taxon>
        <taxon>Colletotrichum</taxon>
        <taxon>Colletotrichum gloeosporioides species complex</taxon>
    </lineage>
</organism>
<proteinExistence type="predicted"/>
<dbReference type="AlphaFoldDB" id="A0AAD9XZH7"/>